<comment type="caution">
    <text evidence="1">Lacks conserved residue(s) required for the propagation of feature annotation.</text>
</comment>
<dbReference type="EMBL" id="OX365700">
    <property type="protein sequence ID" value="CAI4032046.1"/>
    <property type="molecule type" value="Genomic_DNA"/>
</dbReference>
<dbReference type="InterPro" id="IPR011006">
    <property type="entry name" value="CheY-like_superfamily"/>
</dbReference>
<reference evidence="3" key="1">
    <citation type="submission" date="2022-10" db="EMBL/GenBank/DDBJ databases">
        <authorList>
            <person name="Koch H."/>
        </authorList>
    </citation>
    <scope>NUCLEOTIDE SEQUENCE</scope>
    <source>
        <strain evidence="3">DNF</strain>
    </source>
</reference>
<evidence type="ECO:0000313" key="4">
    <source>
        <dbReference type="Proteomes" id="UP001179121"/>
    </source>
</evidence>
<keyword evidence="4" id="KW-1185">Reference proteome</keyword>
<dbReference type="GO" id="GO:0000160">
    <property type="term" value="P:phosphorelay signal transduction system"/>
    <property type="evidence" value="ECO:0007669"/>
    <property type="project" value="InterPro"/>
</dbReference>
<dbReference type="AlphaFoldDB" id="A0AA86N008"/>
<gene>
    <name evidence="3" type="ORF">DNFV4_02471</name>
</gene>
<organism evidence="3 4">
    <name type="scientific">Nitrospira tepida</name>
    <dbReference type="NCBI Taxonomy" id="2973512"/>
    <lineage>
        <taxon>Bacteria</taxon>
        <taxon>Pseudomonadati</taxon>
        <taxon>Nitrospirota</taxon>
        <taxon>Nitrospiria</taxon>
        <taxon>Nitrospirales</taxon>
        <taxon>Nitrospiraceae</taxon>
        <taxon>Nitrospira</taxon>
    </lineage>
</organism>
<evidence type="ECO:0000313" key="3">
    <source>
        <dbReference type="EMBL" id="CAI4032046.1"/>
    </source>
</evidence>
<dbReference type="SUPFAM" id="SSF52172">
    <property type="entry name" value="CheY-like"/>
    <property type="match status" value="1"/>
</dbReference>
<proteinExistence type="predicted"/>
<dbReference type="RefSeq" id="WP_289268795.1">
    <property type="nucleotide sequence ID" value="NZ_OX365700.1"/>
</dbReference>
<dbReference type="Proteomes" id="UP001179121">
    <property type="component" value="Chromosome"/>
</dbReference>
<dbReference type="PROSITE" id="PS50110">
    <property type="entry name" value="RESPONSE_REGULATORY"/>
    <property type="match status" value="1"/>
</dbReference>
<dbReference type="Gene3D" id="3.40.50.2300">
    <property type="match status" value="1"/>
</dbReference>
<feature type="domain" description="Response regulatory" evidence="2">
    <location>
        <begin position="11"/>
        <end position="129"/>
    </location>
</feature>
<name>A0AA86N008_9BACT</name>
<dbReference type="KEGG" id="nti:DNFV4_02471"/>
<evidence type="ECO:0000259" key="2">
    <source>
        <dbReference type="PROSITE" id="PS50110"/>
    </source>
</evidence>
<protein>
    <recommendedName>
        <fullName evidence="2">Response regulatory domain-containing protein</fullName>
    </recommendedName>
</protein>
<accession>A0AA86N008</accession>
<evidence type="ECO:0000256" key="1">
    <source>
        <dbReference type="PROSITE-ProRule" id="PRU00169"/>
    </source>
</evidence>
<sequence>MRNRTHVGNARALIVDPEFTFGLPFADWLAGGGYHPILVRYLDPVVDQLRDIDLDVIVLSLESTQQDGATQHCDGLRLVRSACPSLPVIAITKSSPKAWVDIFLRDSAGDISPIPVELTRMVAWIQTRLDTFPFPTCFLSANQALWE</sequence>
<dbReference type="InterPro" id="IPR001789">
    <property type="entry name" value="Sig_transdc_resp-reg_receiver"/>
</dbReference>